<dbReference type="SUPFAM" id="SSF54534">
    <property type="entry name" value="FKBP-like"/>
    <property type="match status" value="1"/>
</dbReference>
<dbReference type="InterPro" id="IPR046357">
    <property type="entry name" value="PPIase_dom_sf"/>
</dbReference>
<protein>
    <recommendedName>
        <fullName evidence="3">Parvulin-like PPIase</fullName>
        <ecNumber evidence="2">5.2.1.8</ecNumber>
    </recommendedName>
    <alternativeName>
        <fullName evidence="6">Peptidyl-prolyl cis-trans isomerase plp</fullName>
    </alternativeName>
    <alternativeName>
        <fullName evidence="7">Rotamase plp</fullName>
    </alternativeName>
</protein>
<keyword evidence="4 8" id="KW-0697">Rotamase</keyword>
<accession>A0A1C3RC31</accession>
<name>A0A1C3RC31_9PROT</name>
<evidence type="ECO:0000313" key="10">
    <source>
        <dbReference type="EMBL" id="SCA54794.1"/>
    </source>
</evidence>
<evidence type="ECO:0000256" key="1">
    <source>
        <dbReference type="ARBA" id="ARBA00000971"/>
    </source>
</evidence>
<comment type="catalytic activity">
    <reaction evidence="1">
        <text>[protein]-peptidylproline (omega=180) = [protein]-peptidylproline (omega=0)</text>
        <dbReference type="Rhea" id="RHEA:16237"/>
        <dbReference type="Rhea" id="RHEA-COMP:10747"/>
        <dbReference type="Rhea" id="RHEA-COMP:10748"/>
        <dbReference type="ChEBI" id="CHEBI:83833"/>
        <dbReference type="ChEBI" id="CHEBI:83834"/>
        <dbReference type="EC" id="5.2.1.8"/>
    </reaction>
</comment>
<dbReference type="EMBL" id="FLYE01000001">
    <property type="protein sequence ID" value="SCA54794.1"/>
    <property type="molecule type" value="Genomic_DNA"/>
</dbReference>
<dbReference type="AlphaFoldDB" id="A0A1C3RC31"/>
<evidence type="ECO:0000256" key="5">
    <source>
        <dbReference type="ARBA" id="ARBA00023235"/>
    </source>
</evidence>
<dbReference type="Proteomes" id="UP000231658">
    <property type="component" value="Unassembled WGS sequence"/>
</dbReference>
<evidence type="ECO:0000256" key="3">
    <source>
        <dbReference type="ARBA" id="ARBA00018370"/>
    </source>
</evidence>
<dbReference type="PANTHER" id="PTHR10657:SF4">
    <property type="entry name" value="PEPTIDYL-PROLYL CIS-TRANS ISOMERASE-RELATED"/>
    <property type="match status" value="1"/>
</dbReference>
<feature type="domain" description="PpiC" evidence="9">
    <location>
        <begin position="2"/>
        <end position="106"/>
    </location>
</feature>
<dbReference type="RefSeq" id="WP_069185541.1">
    <property type="nucleotide sequence ID" value="NZ_FLYE01000001.1"/>
</dbReference>
<gene>
    <name evidence="10" type="ORF">MTBPR1_10041</name>
</gene>
<keyword evidence="11" id="KW-1185">Reference proteome</keyword>
<sequence length="106" mass="11150">MADQVGAAHILLMYAGSARSTATRTKDEALSQITQMKTDIDGGADFAELAQKNSDCPSGGNGGDLGVFGRGQMVPEFEQAAFSMEVGATSDVVETDFGYHLIQRTS</sequence>
<dbReference type="EC" id="5.2.1.8" evidence="2"/>
<proteinExistence type="predicted"/>
<dbReference type="PANTHER" id="PTHR10657">
    <property type="entry name" value="PEPTIDYL-PROLYL CIS-TRANS ISOMERASE"/>
    <property type="match status" value="1"/>
</dbReference>
<dbReference type="PROSITE" id="PS50198">
    <property type="entry name" value="PPIC_PPIASE_2"/>
    <property type="match status" value="1"/>
</dbReference>
<evidence type="ECO:0000256" key="4">
    <source>
        <dbReference type="ARBA" id="ARBA00023110"/>
    </source>
</evidence>
<reference evidence="10 11" key="1">
    <citation type="submission" date="2016-07" db="EMBL/GenBank/DDBJ databases">
        <authorList>
            <person name="Lefevre C.T."/>
        </authorList>
    </citation>
    <scope>NUCLEOTIDE SEQUENCE [LARGE SCALE GENOMIC DNA]</scope>
    <source>
        <strain evidence="10">PR1</strain>
    </source>
</reference>
<dbReference type="GO" id="GO:0003755">
    <property type="term" value="F:peptidyl-prolyl cis-trans isomerase activity"/>
    <property type="evidence" value="ECO:0007669"/>
    <property type="project" value="UniProtKB-KW"/>
</dbReference>
<evidence type="ECO:0000256" key="6">
    <source>
        <dbReference type="ARBA" id="ARBA00030642"/>
    </source>
</evidence>
<keyword evidence="5 8" id="KW-0413">Isomerase</keyword>
<dbReference type="STRING" id="1867952.MTBPR1_10041"/>
<dbReference type="Pfam" id="PF13616">
    <property type="entry name" value="Rotamase_3"/>
    <property type="match status" value="1"/>
</dbReference>
<evidence type="ECO:0000256" key="7">
    <source>
        <dbReference type="ARBA" id="ARBA00031484"/>
    </source>
</evidence>
<dbReference type="PROSITE" id="PS01096">
    <property type="entry name" value="PPIC_PPIASE_1"/>
    <property type="match status" value="1"/>
</dbReference>
<dbReference type="OrthoDB" id="14196at2"/>
<dbReference type="InterPro" id="IPR000297">
    <property type="entry name" value="PPIase_PpiC"/>
</dbReference>
<dbReference type="GO" id="GO:0005829">
    <property type="term" value="C:cytosol"/>
    <property type="evidence" value="ECO:0007669"/>
    <property type="project" value="TreeGrafter"/>
</dbReference>
<dbReference type="InterPro" id="IPR023058">
    <property type="entry name" value="PPIase_PpiC_CS"/>
</dbReference>
<dbReference type="Gene3D" id="3.10.50.40">
    <property type="match status" value="1"/>
</dbReference>
<evidence type="ECO:0000256" key="8">
    <source>
        <dbReference type="PROSITE-ProRule" id="PRU00278"/>
    </source>
</evidence>
<organism evidence="10 11">
    <name type="scientific">Candidatus Terasakiella magnetica</name>
    <dbReference type="NCBI Taxonomy" id="1867952"/>
    <lineage>
        <taxon>Bacteria</taxon>
        <taxon>Pseudomonadati</taxon>
        <taxon>Pseudomonadota</taxon>
        <taxon>Alphaproteobacteria</taxon>
        <taxon>Rhodospirillales</taxon>
        <taxon>Terasakiellaceae</taxon>
        <taxon>Terasakiella</taxon>
    </lineage>
</organism>
<evidence type="ECO:0000313" key="11">
    <source>
        <dbReference type="Proteomes" id="UP000231658"/>
    </source>
</evidence>
<evidence type="ECO:0000259" key="9">
    <source>
        <dbReference type="PROSITE" id="PS50198"/>
    </source>
</evidence>
<dbReference type="InterPro" id="IPR051370">
    <property type="entry name" value="PPIase_Pin1"/>
</dbReference>
<evidence type="ECO:0000256" key="2">
    <source>
        <dbReference type="ARBA" id="ARBA00013194"/>
    </source>
</evidence>